<keyword evidence="1" id="KW-0175">Coiled coil</keyword>
<evidence type="ECO:0000256" key="2">
    <source>
        <dbReference type="SAM" id="MobiDB-lite"/>
    </source>
</evidence>
<dbReference type="Proteomes" id="UP000038009">
    <property type="component" value="Unassembled WGS sequence"/>
</dbReference>
<evidence type="ECO:0000313" key="3">
    <source>
        <dbReference type="EMBL" id="KPI89542.1"/>
    </source>
</evidence>
<sequence length="258" mass="28141">MSSEQYWRNQVAQTEAEYEQIIQGLRDEVEKQRRRCSDLMHEQAMQRATAASDVRNFCTQYVAEAKQQQQRRNLAVTASTLMASQHNNKNSVDSIPLPALLTFLNEYSHGLLQMPENRRKRERADASLSPLHHRLRQRMLARHRQIGRDDYVLDEGTEGQGNHGDVQPPSGSPCSPPMGPSSGTPRSGPRFSNAAAHQAGGRSYSTGFEASPSAAAGSGGKSDGRGAESTERRIGGDDDSGGPVMTAAAFGLPTLPPR</sequence>
<dbReference type="OrthoDB" id="247728at2759"/>
<accession>A0A0N1IMD3</accession>
<dbReference type="AlphaFoldDB" id="A0A0N1IMD3"/>
<reference evidence="3 4" key="1">
    <citation type="journal article" date="2015" name="PLoS Pathog.">
        <title>Leptomonas seymouri: Adaptations to the Dixenous Life Cycle Analyzed by Genome Sequencing, Transcriptome Profiling and Co-infection with Leishmania donovani.</title>
        <authorList>
            <person name="Kraeva N."/>
            <person name="Butenko A."/>
            <person name="Hlavacova J."/>
            <person name="Kostygov A."/>
            <person name="Myskova J."/>
            <person name="Grybchuk D."/>
            <person name="Lestinova T."/>
            <person name="Votypka J."/>
            <person name="Volf P."/>
            <person name="Opperdoes F."/>
            <person name="Flegontov P."/>
            <person name="Lukes J."/>
            <person name="Yurchenko V."/>
        </authorList>
    </citation>
    <scope>NUCLEOTIDE SEQUENCE [LARGE SCALE GENOMIC DNA]</scope>
    <source>
        <strain evidence="3 4">ATCC 30220</strain>
    </source>
</reference>
<dbReference type="VEuPathDB" id="TriTrypDB:Lsey_0021_0110"/>
<feature type="compositionally biased region" description="Low complexity" evidence="2">
    <location>
        <begin position="180"/>
        <end position="189"/>
    </location>
</feature>
<name>A0A0N1IMD3_LEPSE</name>
<evidence type="ECO:0000313" key="4">
    <source>
        <dbReference type="Proteomes" id="UP000038009"/>
    </source>
</evidence>
<dbReference type="EMBL" id="LJSK01000021">
    <property type="protein sequence ID" value="KPI89542.1"/>
    <property type="molecule type" value="Genomic_DNA"/>
</dbReference>
<organism evidence="3 4">
    <name type="scientific">Leptomonas seymouri</name>
    <dbReference type="NCBI Taxonomy" id="5684"/>
    <lineage>
        <taxon>Eukaryota</taxon>
        <taxon>Discoba</taxon>
        <taxon>Euglenozoa</taxon>
        <taxon>Kinetoplastea</taxon>
        <taxon>Metakinetoplastina</taxon>
        <taxon>Trypanosomatida</taxon>
        <taxon>Trypanosomatidae</taxon>
        <taxon>Leishmaniinae</taxon>
        <taxon>Leptomonas</taxon>
    </lineage>
</organism>
<feature type="compositionally biased region" description="Basic and acidic residues" evidence="2">
    <location>
        <begin position="222"/>
        <end position="236"/>
    </location>
</feature>
<feature type="region of interest" description="Disordered" evidence="2">
    <location>
        <begin position="153"/>
        <end position="258"/>
    </location>
</feature>
<protein>
    <submittedName>
        <fullName evidence="3">Uncharacterized protein</fullName>
    </submittedName>
</protein>
<evidence type="ECO:0000256" key="1">
    <source>
        <dbReference type="SAM" id="Coils"/>
    </source>
</evidence>
<keyword evidence="4" id="KW-1185">Reference proteome</keyword>
<feature type="compositionally biased region" description="Pro residues" evidence="2">
    <location>
        <begin position="170"/>
        <end position="179"/>
    </location>
</feature>
<comment type="caution">
    <text evidence="3">The sequence shown here is derived from an EMBL/GenBank/DDBJ whole genome shotgun (WGS) entry which is preliminary data.</text>
</comment>
<feature type="coiled-coil region" evidence="1">
    <location>
        <begin position="15"/>
        <end position="42"/>
    </location>
</feature>
<gene>
    <name evidence="3" type="ORF">ABL78_1310</name>
</gene>
<proteinExistence type="predicted"/>